<gene>
    <name evidence="3" type="ORF">QM480_14330</name>
</gene>
<dbReference type="InterPro" id="IPR005194">
    <property type="entry name" value="Glyco_hydro_65_C"/>
</dbReference>
<keyword evidence="3" id="KW-0326">Glycosidase</keyword>
<keyword evidence="3" id="KW-0378">Hydrolase</keyword>
<protein>
    <submittedName>
        <fullName evidence="3">Trehalase family glycosidase</fullName>
    </submittedName>
</protein>
<organism evidence="3 4">
    <name type="scientific">Flectobacillus longus</name>
    <dbReference type="NCBI Taxonomy" id="2984207"/>
    <lineage>
        <taxon>Bacteria</taxon>
        <taxon>Pseudomonadati</taxon>
        <taxon>Bacteroidota</taxon>
        <taxon>Cytophagia</taxon>
        <taxon>Cytophagales</taxon>
        <taxon>Flectobacillaceae</taxon>
        <taxon>Flectobacillus</taxon>
    </lineage>
</organism>
<reference evidence="3 4" key="1">
    <citation type="submission" date="2023-05" db="EMBL/GenBank/DDBJ databases">
        <title>Novel species of genus Flectobacillus isolated from stream in China.</title>
        <authorList>
            <person name="Lu H."/>
        </authorList>
    </citation>
    <scope>NUCLEOTIDE SEQUENCE [LARGE SCALE GENOMIC DNA]</scope>
    <source>
        <strain evidence="3 4">DC10W</strain>
    </source>
</reference>
<dbReference type="GO" id="GO:0016798">
    <property type="term" value="F:hydrolase activity, acting on glycosyl bonds"/>
    <property type="evidence" value="ECO:0007669"/>
    <property type="project" value="UniProtKB-KW"/>
</dbReference>
<dbReference type="EMBL" id="JASHID010000010">
    <property type="protein sequence ID" value="MDI9865516.1"/>
    <property type="molecule type" value="Genomic_DNA"/>
</dbReference>
<dbReference type="Gene3D" id="1.50.10.10">
    <property type="match status" value="1"/>
</dbReference>
<evidence type="ECO:0000313" key="4">
    <source>
        <dbReference type="Proteomes" id="UP001236569"/>
    </source>
</evidence>
<dbReference type="InterPro" id="IPR008928">
    <property type="entry name" value="6-hairpin_glycosidase_sf"/>
</dbReference>
<evidence type="ECO:0000259" key="2">
    <source>
        <dbReference type="Pfam" id="PF22422"/>
    </source>
</evidence>
<comment type="caution">
    <text evidence="3">The sequence shown here is derived from an EMBL/GenBank/DDBJ whole genome shotgun (WGS) entry which is preliminary data.</text>
</comment>
<feature type="domain" description="Mannosylglycerate hydrolase MGH1-like glycoside hydrolase" evidence="2">
    <location>
        <begin position="112"/>
        <end position="430"/>
    </location>
</feature>
<keyword evidence="4" id="KW-1185">Reference proteome</keyword>
<feature type="domain" description="Glycoside hydrolase family 65 C-terminal" evidence="1">
    <location>
        <begin position="447"/>
        <end position="502"/>
    </location>
</feature>
<proteinExistence type="predicted"/>
<dbReference type="Pfam" id="PF03633">
    <property type="entry name" value="Glyco_hydro_65C"/>
    <property type="match status" value="1"/>
</dbReference>
<evidence type="ECO:0000259" key="1">
    <source>
        <dbReference type="Pfam" id="PF03633"/>
    </source>
</evidence>
<name>A0ABT6YPP3_9BACT</name>
<dbReference type="Proteomes" id="UP001236569">
    <property type="component" value="Unassembled WGS sequence"/>
</dbReference>
<dbReference type="InterPro" id="IPR012341">
    <property type="entry name" value="6hp_glycosidase-like_sf"/>
</dbReference>
<dbReference type="Pfam" id="PF22422">
    <property type="entry name" value="MGH1-like_GH"/>
    <property type="match status" value="1"/>
</dbReference>
<dbReference type="SUPFAM" id="SSF48208">
    <property type="entry name" value="Six-hairpin glycosidases"/>
    <property type="match status" value="1"/>
</dbReference>
<accession>A0ABT6YPP3</accession>
<dbReference type="RefSeq" id="WP_283370493.1">
    <property type="nucleotide sequence ID" value="NZ_JASHID010000010.1"/>
</dbReference>
<evidence type="ECO:0000313" key="3">
    <source>
        <dbReference type="EMBL" id="MDI9865516.1"/>
    </source>
</evidence>
<dbReference type="InterPro" id="IPR054491">
    <property type="entry name" value="MGH1-like_GH"/>
</dbReference>
<sequence>MYIKKILSLWGCILLGYGSVAQKTNFVGTKTLATAVERYNALDKDEAVINFIPNAQSYNWLAQNIPLLDCPDSLIQEIYYYRWWALRKHLKQTPDGFIFTEFITKVNHAGKHNAISSALGHHIYETRWLRNQQYTDDYIRFWLYVDPKHNVQRFHAFSSWIDDAVYQRYLVNLDKSFLEKNLQTLVADYKKWEEERQLPNGMFYQFDVKDAMEESISGGRKDKNIRPTINSYMYANAKSLARMAELLGDANTQKIFTDKANFLRKAVEDTLWDNKASFFKVKLEKTKAFSDAREAIGFIPWYFNLPEDKANYAKQWSQLTDTLGFKAKWGITTAERRHPLFRTHGSGHGCEWDGPLWPYATTQTLKALSNLLNNYKHKGDMTPQVFYDELKKYAFSHQMNGKLYLGEYQDEKNGEWLKGDNPRSKFYNHSAYADLIISDLIGLKPREDQVLEISPLISNKQWAWFCLENISYHGKLITILWDETGKKYNKGKGLQVFADGKLIGKSKKLKKVRFNF</sequence>